<reference evidence="2" key="2">
    <citation type="submission" date="2023-12" db="EMBL/GenBank/DDBJ databases">
        <authorList>
            <person name="Sun Q."/>
            <person name="Inoue M."/>
        </authorList>
    </citation>
    <scope>NUCLEOTIDE SEQUENCE</scope>
    <source>
        <strain evidence="2">JCM 17590</strain>
    </source>
</reference>
<dbReference type="NCBIfam" id="TIGR04088">
    <property type="entry name" value="cognate_SipW"/>
    <property type="match status" value="1"/>
</dbReference>
<feature type="chain" id="PRO_5045987819" description="Ribosomally synthesized peptide with SipW-like signal peptide" evidence="1">
    <location>
        <begin position="31"/>
        <end position="228"/>
    </location>
</feature>
<comment type="caution">
    <text evidence="2">The sequence shown here is derived from an EMBL/GenBank/DDBJ whole genome shotgun (WGS) entry which is preliminary data.</text>
</comment>
<dbReference type="EMBL" id="BAABBV010000001">
    <property type="protein sequence ID" value="GAA4162663.1"/>
    <property type="molecule type" value="Genomic_DNA"/>
</dbReference>
<keyword evidence="3" id="KW-1185">Reference proteome</keyword>
<dbReference type="InterPro" id="IPR023833">
    <property type="entry name" value="Signal_pept_SipW-depend-type"/>
</dbReference>
<organism evidence="2 3">
    <name type="scientific">Gryllotalpicola daejeonensis</name>
    <dbReference type="NCBI Taxonomy" id="993087"/>
    <lineage>
        <taxon>Bacteria</taxon>
        <taxon>Bacillati</taxon>
        <taxon>Actinomycetota</taxon>
        <taxon>Actinomycetes</taxon>
        <taxon>Micrococcales</taxon>
        <taxon>Microbacteriaceae</taxon>
        <taxon>Gryllotalpicola</taxon>
    </lineage>
</organism>
<accession>A0ABP7ZL70</accession>
<feature type="signal peptide" evidence="1">
    <location>
        <begin position="1"/>
        <end position="30"/>
    </location>
</feature>
<dbReference type="Proteomes" id="UP001415169">
    <property type="component" value="Unassembled WGS sequence"/>
</dbReference>
<keyword evidence="1" id="KW-0732">Signal</keyword>
<gene>
    <name evidence="2" type="ORF">GCM10022286_21900</name>
</gene>
<evidence type="ECO:0008006" key="4">
    <source>
        <dbReference type="Google" id="ProtNLM"/>
    </source>
</evidence>
<protein>
    <recommendedName>
        <fullName evidence="4">Ribosomally synthesized peptide with SipW-like signal peptide</fullName>
    </recommendedName>
</protein>
<sequence>MRHVRARSRRSASLYVRSALALGLVLGAGAAATDASWTDQELASGTFKTATFNTESSVDNGGSYTDHATTATAGTLAFTAVAPTPTSATPGQALYPGATMNTSFAIRAKAGSIAGIVTSITPSSIGSDAVLTSLQYRMYWDTAACNTAATTTSFAPSASGAWLQQTAAALSTAPTVPAAGIPLAVPTAGSAGTPVFFCVQLTVPTSANPPQNTAAGSTFTWTFATQNS</sequence>
<name>A0ABP7ZL70_9MICO</name>
<evidence type="ECO:0000256" key="1">
    <source>
        <dbReference type="SAM" id="SignalP"/>
    </source>
</evidence>
<evidence type="ECO:0000313" key="2">
    <source>
        <dbReference type="EMBL" id="GAA4162663.1"/>
    </source>
</evidence>
<proteinExistence type="predicted"/>
<dbReference type="RefSeq" id="WP_344791818.1">
    <property type="nucleotide sequence ID" value="NZ_BAABBV010000001.1"/>
</dbReference>
<reference evidence="2" key="1">
    <citation type="journal article" date="2014" name="Int. J. Syst. Evol. Microbiol.">
        <title>Complete genome of a new Firmicutes species belonging to the dominant human colonic microbiota ('Ruminococcus bicirculans') reveals two chromosomes and a selective capacity to utilize plant glucans.</title>
        <authorList>
            <consortium name="NISC Comparative Sequencing Program"/>
            <person name="Wegmann U."/>
            <person name="Louis P."/>
            <person name="Goesmann A."/>
            <person name="Henrissat B."/>
            <person name="Duncan S.H."/>
            <person name="Flint H.J."/>
        </authorList>
    </citation>
    <scope>NUCLEOTIDE SEQUENCE</scope>
    <source>
        <strain evidence="2">JCM 17590</strain>
    </source>
</reference>
<evidence type="ECO:0000313" key="3">
    <source>
        <dbReference type="Proteomes" id="UP001415169"/>
    </source>
</evidence>